<dbReference type="KEGG" id="cak:Caul_4115"/>
<dbReference type="EMBL" id="CP000927">
    <property type="protein sequence ID" value="ABZ73239.1"/>
    <property type="molecule type" value="Genomic_DNA"/>
</dbReference>
<feature type="compositionally biased region" description="Low complexity" evidence="1">
    <location>
        <begin position="148"/>
        <end position="157"/>
    </location>
</feature>
<proteinExistence type="predicted"/>
<name>B0SXM7_CAUSK</name>
<dbReference type="HOGENOM" id="CLU_1364136_0_0_5"/>
<evidence type="ECO:0000256" key="1">
    <source>
        <dbReference type="SAM" id="MobiDB-lite"/>
    </source>
</evidence>
<evidence type="ECO:0000313" key="2">
    <source>
        <dbReference type="EMBL" id="ABZ73239.1"/>
    </source>
</evidence>
<protein>
    <submittedName>
        <fullName evidence="2">Uncharacterized protein</fullName>
    </submittedName>
</protein>
<reference evidence="2" key="1">
    <citation type="submission" date="2008-01" db="EMBL/GenBank/DDBJ databases">
        <title>Complete sequence of chromosome of Caulobacter sp. K31.</title>
        <authorList>
            <consortium name="US DOE Joint Genome Institute"/>
            <person name="Copeland A."/>
            <person name="Lucas S."/>
            <person name="Lapidus A."/>
            <person name="Barry K."/>
            <person name="Glavina del Rio T."/>
            <person name="Dalin E."/>
            <person name="Tice H."/>
            <person name="Pitluck S."/>
            <person name="Bruce D."/>
            <person name="Goodwin L."/>
            <person name="Thompson L.S."/>
            <person name="Brettin T."/>
            <person name="Detter J.C."/>
            <person name="Han C."/>
            <person name="Schmutz J."/>
            <person name="Larimer F."/>
            <person name="Land M."/>
            <person name="Hauser L."/>
            <person name="Kyrpides N."/>
            <person name="Kim E."/>
            <person name="Stephens C."/>
            <person name="Richardson P."/>
        </authorList>
    </citation>
    <scope>NUCLEOTIDE SEQUENCE [LARGE SCALE GENOMIC DNA]</scope>
    <source>
        <strain evidence="2">K31</strain>
    </source>
</reference>
<dbReference type="AlphaFoldDB" id="B0SXM7"/>
<organism evidence="2">
    <name type="scientific">Caulobacter sp. (strain K31)</name>
    <dbReference type="NCBI Taxonomy" id="366602"/>
    <lineage>
        <taxon>Bacteria</taxon>
        <taxon>Pseudomonadati</taxon>
        <taxon>Pseudomonadota</taxon>
        <taxon>Alphaproteobacteria</taxon>
        <taxon>Caulobacterales</taxon>
        <taxon>Caulobacteraceae</taxon>
        <taxon>Caulobacter</taxon>
    </lineage>
</organism>
<sequence length="200" mass="20309" precursor="true">MTLSQISAAGSVGQTAFPFPGGVSAATSAVNDTTGAADLGQQLDAYHALSNRWAGAGHGERMGLTQALTESPLAKTIQTAVNTFTRAAWAGADAVPPVPQQRMKDAFDSLAPDHQQIVASFQVGIPGSPPPASVDDYRARLQADLDAAKAPASAPADTVTLSPEARARLAGAAPAEAAAPPVTPTPQMAPAITAYSRNAR</sequence>
<feature type="region of interest" description="Disordered" evidence="1">
    <location>
        <begin position="148"/>
        <end position="200"/>
    </location>
</feature>
<dbReference type="OrthoDB" id="7190441at2"/>
<feature type="compositionally biased region" description="Low complexity" evidence="1">
    <location>
        <begin position="168"/>
        <end position="191"/>
    </location>
</feature>
<accession>B0SXM7</accession>
<dbReference type="STRING" id="366602.Caul_4115"/>
<gene>
    <name evidence="2" type="ordered locus">Caul_4115</name>
</gene>